<dbReference type="Gene3D" id="3.90.320.10">
    <property type="match status" value="1"/>
</dbReference>
<comment type="caution">
    <text evidence="1">The sequence shown here is derived from an EMBL/GenBank/DDBJ whole genome shotgun (WGS) entry which is preliminary data.</text>
</comment>
<name>A0A0F9DS78_9ZZZZ</name>
<organism evidence="1">
    <name type="scientific">marine sediment metagenome</name>
    <dbReference type="NCBI Taxonomy" id="412755"/>
    <lineage>
        <taxon>unclassified sequences</taxon>
        <taxon>metagenomes</taxon>
        <taxon>ecological metagenomes</taxon>
    </lineage>
</organism>
<evidence type="ECO:0000313" key="1">
    <source>
        <dbReference type="EMBL" id="KKL56586.1"/>
    </source>
</evidence>
<dbReference type="EMBL" id="LAZR01030441">
    <property type="protein sequence ID" value="KKL56586.1"/>
    <property type="molecule type" value="Genomic_DNA"/>
</dbReference>
<evidence type="ECO:0008006" key="2">
    <source>
        <dbReference type="Google" id="ProtNLM"/>
    </source>
</evidence>
<dbReference type="AlphaFoldDB" id="A0A0F9DS78"/>
<sequence>MSQSKRPSAVSFMGRKSMTEDWLGPAIDAHYQELCKPSWRKVKHLISPSGCWNVCPRAVQFRQLGYSPRFSAQTRRRMDNGTAVHERWEGIFSEMGLVVMEEQYMAGADFGGTPDNLLHKPGDDDNKLLAEIKSINSNGWRNLPWAGQIKGVYRGAGFAPTNMAALAKIQPRHIAQWLAYDRILLENGHDIGKGVIFYENKDNQQYGYFFVVRDDPLFAALTENAQTALTWNRKGSLIGMPFAFTSPQCKDCDARDVCHRMEEGDAGLLKKVRARLQETKIPGKLNK</sequence>
<reference evidence="1" key="1">
    <citation type="journal article" date="2015" name="Nature">
        <title>Complex archaea that bridge the gap between prokaryotes and eukaryotes.</title>
        <authorList>
            <person name="Spang A."/>
            <person name="Saw J.H."/>
            <person name="Jorgensen S.L."/>
            <person name="Zaremba-Niedzwiedzka K."/>
            <person name="Martijn J."/>
            <person name="Lind A.E."/>
            <person name="van Eijk R."/>
            <person name="Schleper C."/>
            <person name="Guy L."/>
            <person name="Ettema T.J."/>
        </authorList>
    </citation>
    <scope>NUCLEOTIDE SEQUENCE</scope>
</reference>
<proteinExistence type="predicted"/>
<dbReference type="InterPro" id="IPR011604">
    <property type="entry name" value="PDDEXK-like_dom_sf"/>
</dbReference>
<accession>A0A0F9DS78</accession>
<gene>
    <name evidence="1" type="ORF">LCGC14_2243920</name>
</gene>
<protein>
    <recommendedName>
        <fullName evidence="2">PD-(D/E)XK endonuclease-like domain-containing protein</fullName>
    </recommendedName>
</protein>